<keyword evidence="1" id="KW-0732">Signal</keyword>
<evidence type="ECO:0008006" key="4">
    <source>
        <dbReference type="Google" id="ProtNLM"/>
    </source>
</evidence>
<comment type="caution">
    <text evidence="2">The sequence shown here is derived from an EMBL/GenBank/DDBJ whole genome shotgun (WGS) entry which is preliminary data.</text>
</comment>
<evidence type="ECO:0000313" key="2">
    <source>
        <dbReference type="EMBL" id="MDN3919979.1"/>
    </source>
</evidence>
<organism evidence="2 3">
    <name type="scientific">Roseateles violae</name>
    <dbReference type="NCBI Taxonomy" id="3058042"/>
    <lineage>
        <taxon>Bacteria</taxon>
        <taxon>Pseudomonadati</taxon>
        <taxon>Pseudomonadota</taxon>
        <taxon>Betaproteobacteria</taxon>
        <taxon>Burkholderiales</taxon>
        <taxon>Sphaerotilaceae</taxon>
        <taxon>Roseateles</taxon>
    </lineage>
</organism>
<proteinExistence type="predicted"/>
<name>A0ABT8DUI7_9BURK</name>
<dbReference type="RefSeq" id="WP_290358297.1">
    <property type="nucleotide sequence ID" value="NZ_JAUHHC010000002.1"/>
</dbReference>
<keyword evidence="3" id="KW-1185">Reference proteome</keyword>
<dbReference type="EMBL" id="JAUHHC010000002">
    <property type="protein sequence ID" value="MDN3919979.1"/>
    <property type="molecule type" value="Genomic_DNA"/>
</dbReference>
<dbReference type="Proteomes" id="UP001228044">
    <property type="component" value="Unassembled WGS sequence"/>
</dbReference>
<evidence type="ECO:0000256" key="1">
    <source>
        <dbReference type="SAM" id="SignalP"/>
    </source>
</evidence>
<feature type="signal peptide" evidence="1">
    <location>
        <begin position="1"/>
        <end position="26"/>
    </location>
</feature>
<sequence>MKLSLPTAVLAPLLLAATLAAGPARAEEDWRYSLGLHDFAVRDVDSHTHGLNGSVSVDQRSASGRHLYGSFELFLDRDKDHLDSDHIPLWWQLHLGSDGELWRSQQLRLGWTADLQTRMNTVSGIERQITALPALVFGYQGQVLQASVETGAGWFFMELDDDAPKEVGYDRSTLRNSVFAYAVTGRLGLKLGESVSLSGMARGWQDGSQSLLSQYQAAMRIDASALMGGGTLKQPAIVLSADYHRYNLDPYNRPGLPPALRWNDDLLIRLAFETRW</sequence>
<evidence type="ECO:0000313" key="3">
    <source>
        <dbReference type="Proteomes" id="UP001228044"/>
    </source>
</evidence>
<gene>
    <name evidence="2" type="ORF">QWJ38_06765</name>
</gene>
<reference evidence="2 3" key="1">
    <citation type="submission" date="2023-06" db="EMBL/GenBank/DDBJ databases">
        <title>Pelomonas sp. PFR6 16S ribosomal RNA gene Genome sequencing and assembly.</title>
        <authorList>
            <person name="Woo H."/>
        </authorList>
    </citation>
    <scope>NUCLEOTIDE SEQUENCE [LARGE SCALE GENOMIC DNA]</scope>
    <source>
        <strain evidence="2 3">PFR6</strain>
    </source>
</reference>
<protein>
    <recommendedName>
        <fullName evidence="4">Outer membrane beta-barrel porin/alpha-amylase</fullName>
    </recommendedName>
</protein>
<accession>A0ABT8DUI7</accession>
<feature type="chain" id="PRO_5046627404" description="Outer membrane beta-barrel porin/alpha-amylase" evidence="1">
    <location>
        <begin position="27"/>
        <end position="276"/>
    </location>
</feature>